<gene>
    <name evidence="4" type="ORF">AXG93_2839s1030</name>
    <name evidence="3" type="ORF">Mp_1g05120</name>
</gene>
<organism evidence="4 5">
    <name type="scientific">Marchantia polymorpha subsp. ruderalis</name>
    <dbReference type="NCBI Taxonomy" id="1480154"/>
    <lineage>
        <taxon>Eukaryota</taxon>
        <taxon>Viridiplantae</taxon>
        <taxon>Streptophyta</taxon>
        <taxon>Embryophyta</taxon>
        <taxon>Marchantiophyta</taxon>
        <taxon>Marchantiopsida</taxon>
        <taxon>Marchantiidae</taxon>
        <taxon>Marchantiales</taxon>
        <taxon>Marchantiaceae</taxon>
        <taxon>Marchantia</taxon>
    </lineage>
</organism>
<reference evidence="4 5" key="1">
    <citation type="submission" date="2016-03" db="EMBL/GenBank/DDBJ databases">
        <title>Mechanisms controlling the formation of the plant cell surface in tip-growing cells are functionally conserved among land plants.</title>
        <authorList>
            <person name="Honkanen S."/>
            <person name="Jones V.A."/>
            <person name="Morieri G."/>
            <person name="Champion C."/>
            <person name="Hetherington A.J."/>
            <person name="Kelly S."/>
            <person name="Saint-Marcoux D."/>
            <person name="Proust H."/>
            <person name="Prescott H."/>
            <person name="Dolan L."/>
        </authorList>
    </citation>
    <scope>NUCLEOTIDE SEQUENCE [LARGE SCALE GENOMIC DNA]</scope>
    <source>
        <strain evidence="5">cv. Tak-1 and cv. Tak-2</strain>
        <tissue evidence="4">Whole gametophyte</tissue>
    </source>
</reference>
<dbReference type="Pfam" id="PF12937">
    <property type="entry name" value="F-box-like"/>
    <property type="match status" value="1"/>
</dbReference>
<dbReference type="AlphaFoldDB" id="A0A176VDK2"/>
<evidence type="ECO:0000313" key="4">
    <source>
        <dbReference type="EMBL" id="OAE19008.1"/>
    </source>
</evidence>
<evidence type="ECO:0000259" key="2">
    <source>
        <dbReference type="Pfam" id="PF25372"/>
    </source>
</evidence>
<dbReference type="InterPro" id="IPR057207">
    <property type="entry name" value="FBXL15_LRR"/>
</dbReference>
<feature type="domain" description="F-box" evidence="1">
    <location>
        <begin position="74"/>
        <end position="106"/>
    </location>
</feature>
<keyword evidence="5" id="KW-1185">Reference proteome</keyword>
<dbReference type="Proteomes" id="UP000077202">
    <property type="component" value="Unassembled WGS sequence"/>
</dbReference>
<evidence type="ECO:0000259" key="1">
    <source>
        <dbReference type="Pfam" id="PF12937"/>
    </source>
</evidence>
<dbReference type="InterPro" id="IPR001810">
    <property type="entry name" value="F-box_dom"/>
</dbReference>
<dbReference type="GO" id="GO:0019005">
    <property type="term" value="C:SCF ubiquitin ligase complex"/>
    <property type="evidence" value="ECO:0007669"/>
    <property type="project" value="TreeGrafter"/>
</dbReference>
<dbReference type="EMBL" id="LVLJ01003949">
    <property type="protein sequence ID" value="OAE19008.1"/>
    <property type="molecule type" value="Genomic_DNA"/>
</dbReference>
<dbReference type="EMBL" id="AP019866">
    <property type="protein sequence ID" value="BBM97356.1"/>
    <property type="molecule type" value="Genomic_DNA"/>
</dbReference>
<feature type="domain" description="F-box/LRR-repeat protein 15-like leucin rich repeat" evidence="2">
    <location>
        <begin position="127"/>
        <end position="238"/>
    </location>
</feature>
<dbReference type="SUPFAM" id="SSF52047">
    <property type="entry name" value="RNI-like"/>
    <property type="match status" value="1"/>
</dbReference>
<dbReference type="PANTHER" id="PTHR13318">
    <property type="entry name" value="PARTNER OF PAIRED, ISOFORM B-RELATED"/>
    <property type="match status" value="1"/>
</dbReference>
<dbReference type="Proteomes" id="UP001162541">
    <property type="component" value="Chromosome 1"/>
</dbReference>
<dbReference type="InterPro" id="IPR006553">
    <property type="entry name" value="Leu-rich_rpt_Cys-con_subtyp"/>
</dbReference>
<evidence type="ECO:0000313" key="5">
    <source>
        <dbReference type="Proteomes" id="UP000077202"/>
    </source>
</evidence>
<evidence type="ECO:0000313" key="6">
    <source>
        <dbReference type="Proteomes" id="UP001162541"/>
    </source>
</evidence>
<dbReference type="SMART" id="SM00367">
    <property type="entry name" value="LRR_CC"/>
    <property type="match status" value="4"/>
</dbReference>
<accession>A0A176VDK2</accession>
<sequence length="289" mass="31839">MEALRWEGLSSAEIEAGEWIWQSSGAAAAMMMMSRMEAVRVHDSNCGLDDGGGQQHSTSAVEKKKGDENRACLCHVPVDVWSHIFLQLSSFKDMAWASAVCRKWKQGMQEALAYREKLSFSGWRTDDCTVGQLVEGATNLLELDISLTRWGSRITNAGLHRIANSKCCPNLTSLSLWGVTGITDEGVVALVRKAKSLEHLNVGGTFITDDTVMAIACHSYRLKVLNLWGCRHVTEAAMLILARCCPNLVSINVWGMSISPAYEQVLARLHPHLKLKPSQLKHDVIPAPP</sequence>
<dbReference type="Gene3D" id="3.80.10.10">
    <property type="entry name" value="Ribonuclease Inhibitor"/>
    <property type="match status" value="1"/>
</dbReference>
<reference evidence="6" key="3">
    <citation type="journal article" date="2020" name="Curr. Biol.">
        <title>Chromatin organization in early land plants reveals an ancestral association between H3K27me3, transposons, and constitutive heterochromatin.</title>
        <authorList>
            <person name="Montgomery S.A."/>
            <person name="Tanizawa Y."/>
            <person name="Galik B."/>
            <person name="Wang N."/>
            <person name="Ito T."/>
            <person name="Mochizuki T."/>
            <person name="Akimcheva S."/>
            <person name="Bowman J.L."/>
            <person name="Cognat V."/>
            <person name="Marechal-Drouard L."/>
            <person name="Ekker H."/>
            <person name="Hong S.F."/>
            <person name="Kohchi T."/>
            <person name="Lin S.S."/>
            <person name="Liu L.D."/>
            <person name="Nakamura Y."/>
            <person name="Valeeva L.R."/>
            <person name="Shakirov E.V."/>
            <person name="Shippen D.E."/>
            <person name="Wei W.L."/>
            <person name="Yagura M."/>
            <person name="Yamaoka S."/>
            <person name="Yamato K.T."/>
            <person name="Liu C."/>
            <person name="Berger F."/>
        </authorList>
    </citation>
    <scope>NUCLEOTIDE SEQUENCE [LARGE SCALE GENOMIC DNA]</scope>
    <source>
        <strain evidence="6">Tak-1</strain>
    </source>
</reference>
<dbReference type="GO" id="GO:0031146">
    <property type="term" value="P:SCF-dependent proteasomal ubiquitin-dependent protein catabolic process"/>
    <property type="evidence" value="ECO:0007669"/>
    <property type="project" value="TreeGrafter"/>
</dbReference>
<dbReference type="Pfam" id="PF25372">
    <property type="entry name" value="DUF7885"/>
    <property type="match status" value="1"/>
</dbReference>
<dbReference type="SUPFAM" id="SSF81383">
    <property type="entry name" value="F-box domain"/>
    <property type="match status" value="1"/>
</dbReference>
<reference evidence="3" key="2">
    <citation type="journal article" date="2019" name="Curr. Biol.">
        <title>Chromatin organization in early land plants reveals an ancestral association between H3K27me3, transposons, and constitutive heterochromatin.</title>
        <authorList>
            <person name="Montgomery S.A."/>
            <person name="Tanizawa Y."/>
            <person name="Galik B."/>
            <person name="Wang N."/>
            <person name="Ito T."/>
            <person name="Mochizuki T."/>
            <person name="Akimcheva S."/>
            <person name="Bowman J."/>
            <person name="Cognat V."/>
            <person name="Drouard L."/>
            <person name="Ekker H."/>
            <person name="Houng S."/>
            <person name="Kohchi T."/>
            <person name="Lin S."/>
            <person name="Liu L.D."/>
            <person name="Nakamura Y."/>
            <person name="Valeeva L.R."/>
            <person name="Shakirov E.V."/>
            <person name="Shippen D.E."/>
            <person name="Wei W."/>
            <person name="Yagura M."/>
            <person name="Yamaoka S."/>
            <person name="Yamato K.T."/>
            <person name="Liu C."/>
            <person name="Berger F."/>
        </authorList>
    </citation>
    <scope>NUCLEOTIDE SEQUENCE [LARGE SCALE GENOMIC DNA]</scope>
    <source>
        <strain evidence="3">Tak-1</strain>
    </source>
</reference>
<dbReference type="Gene3D" id="1.20.1280.50">
    <property type="match status" value="1"/>
</dbReference>
<name>A0A176VDK2_MARPO</name>
<evidence type="ECO:0000313" key="3">
    <source>
        <dbReference type="EMBL" id="BBM97356.1"/>
    </source>
</evidence>
<protein>
    <submittedName>
        <fullName evidence="4">Uncharacterized protein</fullName>
    </submittedName>
</protein>
<dbReference type="InterPro" id="IPR036047">
    <property type="entry name" value="F-box-like_dom_sf"/>
</dbReference>
<dbReference type="InterPro" id="IPR032675">
    <property type="entry name" value="LRR_dom_sf"/>
</dbReference>
<proteinExistence type="predicted"/>